<dbReference type="EMBL" id="CP011339">
    <property type="protein sequence ID" value="AKV69982.1"/>
    <property type="molecule type" value="Genomic_DNA"/>
</dbReference>
<proteinExistence type="inferred from homology"/>
<dbReference type="SUPFAM" id="SSF53613">
    <property type="entry name" value="Ribokinase-like"/>
    <property type="match status" value="1"/>
</dbReference>
<dbReference type="Gene3D" id="3.30.1110.10">
    <property type="match status" value="1"/>
</dbReference>
<dbReference type="PANTHER" id="PTHR43320">
    <property type="entry name" value="SUGAR KINASE"/>
    <property type="match status" value="1"/>
</dbReference>
<evidence type="ECO:0000259" key="4">
    <source>
        <dbReference type="Pfam" id="PF00294"/>
    </source>
</evidence>
<evidence type="ECO:0000256" key="2">
    <source>
        <dbReference type="ARBA" id="ARBA00022679"/>
    </source>
</evidence>
<dbReference type="Proteomes" id="UP000068167">
    <property type="component" value="Chromosome"/>
</dbReference>
<gene>
    <name evidence="5" type="ORF">VL20_5129</name>
</gene>
<dbReference type="KEGG" id="mpk:VL20_5129"/>
<dbReference type="AlphaFoldDB" id="A0A0K1S764"/>
<dbReference type="Gene3D" id="3.40.1190.20">
    <property type="match status" value="1"/>
</dbReference>
<keyword evidence="6" id="KW-1185">Reference proteome</keyword>
<evidence type="ECO:0000256" key="3">
    <source>
        <dbReference type="ARBA" id="ARBA00022777"/>
    </source>
</evidence>
<keyword evidence="2" id="KW-0808">Transferase</keyword>
<protein>
    <submittedName>
        <fullName evidence="5">Sugar kinase ribokinase family protein</fullName>
    </submittedName>
</protein>
<feature type="domain" description="Carbohydrate kinase PfkB" evidence="4">
    <location>
        <begin position="54"/>
        <end position="268"/>
    </location>
</feature>
<dbReference type="InterPro" id="IPR029056">
    <property type="entry name" value="Ribokinase-like"/>
</dbReference>
<keyword evidence="3 5" id="KW-0418">Kinase</keyword>
<evidence type="ECO:0000313" key="5">
    <source>
        <dbReference type="EMBL" id="AKV69982.1"/>
    </source>
</evidence>
<organism evidence="5 6">
    <name type="scientific">Microcystis panniformis FACHB-1757</name>
    <dbReference type="NCBI Taxonomy" id="1638788"/>
    <lineage>
        <taxon>Bacteria</taxon>
        <taxon>Bacillati</taxon>
        <taxon>Cyanobacteriota</taxon>
        <taxon>Cyanophyceae</taxon>
        <taxon>Oscillatoriophycideae</taxon>
        <taxon>Chroococcales</taxon>
        <taxon>Microcystaceae</taxon>
        <taxon>Microcystis</taxon>
    </lineage>
</organism>
<comment type="similarity">
    <text evidence="1">Belongs to the carbohydrate kinase PfkB family.</text>
</comment>
<dbReference type="CDD" id="cd01168">
    <property type="entry name" value="adenosine_kinase"/>
    <property type="match status" value="1"/>
</dbReference>
<dbReference type="InterPro" id="IPR052700">
    <property type="entry name" value="Carb_kinase_PfkB-like"/>
</dbReference>
<dbReference type="InterPro" id="IPR011611">
    <property type="entry name" value="PfkB_dom"/>
</dbReference>
<name>A0A0K1S764_9CHRO</name>
<dbReference type="PATRIC" id="fig|1638788.3.peg.5176"/>
<dbReference type="PANTHER" id="PTHR43320:SF3">
    <property type="entry name" value="CARBOHYDRATE KINASE PFKB DOMAIN-CONTAINING PROTEIN"/>
    <property type="match status" value="1"/>
</dbReference>
<dbReference type="Pfam" id="PF00294">
    <property type="entry name" value="PfkB"/>
    <property type="match status" value="1"/>
</dbReference>
<sequence length="365" mass="39563">MGKQYNVYGIGNALVDMEFQVSPELLQELGIDKGVMTLVDENRQTQLMEKLALDCKRSGGGSAANTLVAIAQLGGRGFYSCKVGNDELGKFYLQDLRACGLHTNEHGGEKEVGITGKCLVFVTPDADRTMNTFLGITGEISERELVPSAIVNADYLYLEGYLVTSPTAKAAAIKGREIAQAAGVKTALSLSDPNMAIFFREGLLEMIGTGLDFVFANESEALTISGSEEIESAIAYFKTIAKGFAITRGASGSLIYDGENLLEIDPPSRTGDRYRRCGGYVCRCVSLRYYPRYGLQRGRKSRFSSGCPGGFYFWGAFTNRGNSIPARFDRFGIGFVGDQLSVIGSQVFSLCSLLIVLTSNLDRVC</sequence>
<accession>A0A0K1S764</accession>
<reference evidence="5 6" key="1">
    <citation type="journal article" date="2016" name="Stand. Genomic Sci.">
        <title>Complete genome sequence and genomic characterization of Microcystis panniformis FACHB 1757 by third-generation sequencing.</title>
        <authorList>
            <person name="Zhang J.Y."/>
            <person name="Guan R."/>
            <person name="Zhang H.J."/>
            <person name="Li H."/>
            <person name="Xiao P."/>
            <person name="Yu G.L."/>
            <person name="Du L."/>
            <person name="Cao D.M."/>
            <person name="Zhu B.C."/>
            <person name="Li R.H."/>
            <person name="Lu Z.H."/>
        </authorList>
    </citation>
    <scope>NUCLEOTIDE SEQUENCE [LARGE SCALE GENOMIC DNA]</scope>
    <source>
        <strain evidence="5 6">FACHB-1757</strain>
    </source>
</reference>
<evidence type="ECO:0000313" key="6">
    <source>
        <dbReference type="Proteomes" id="UP000068167"/>
    </source>
</evidence>
<evidence type="ECO:0000256" key="1">
    <source>
        <dbReference type="ARBA" id="ARBA00010688"/>
    </source>
</evidence>
<dbReference type="GO" id="GO:0016301">
    <property type="term" value="F:kinase activity"/>
    <property type="evidence" value="ECO:0007669"/>
    <property type="project" value="UniProtKB-KW"/>
</dbReference>